<evidence type="ECO:0000313" key="3">
    <source>
        <dbReference type="Proteomes" id="UP001157418"/>
    </source>
</evidence>
<proteinExistence type="predicted"/>
<evidence type="ECO:0000313" key="1">
    <source>
        <dbReference type="EMBL" id="CAH1417688.1"/>
    </source>
</evidence>
<dbReference type="EMBL" id="CAKMRJ010000113">
    <property type="protein sequence ID" value="CAH1417690.1"/>
    <property type="molecule type" value="Genomic_DNA"/>
</dbReference>
<comment type="caution">
    <text evidence="1">The sequence shown here is derived from an EMBL/GenBank/DDBJ whole genome shotgun (WGS) entry which is preliminary data.</text>
</comment>
<organism evidence="1 3">
    <name type="scientific">Lactuca virosa</name>
    <dbReference type="NCBI Taxonomy" id="75947"/>
    <lineage>
        <taxon>Eukaryota</taxon>
        <taxon>Viridiplantae</taxon>
        <taxon>Streptophyta</taxon>
        <taxon>Embryophyta</taxon>
        <taxon>Tracheophyta</taxon>
        <taxon>Spermatophyta</taxon>
        <taxon>Magnoliopsida</taxon>
        <taxon>eudicotyledons</taxon>
        <taxon>Gunneridae</taxon>
        <taxon>Pentapetalae</taxon>
        <taxon>asterids</taxon>
        <taxon>campanulids</taxon>
        <taxon>Asterales</taxon>
        <taxon>Asteraceae</taxon>
        <taxon>Cichorioideae</taxon>
        <taxon>Cichorieae</taxon>
        <taxon>Lactucinae</taxon>
        <taxon>Lactuca</taxon>
    </lineage>
</organism>
<accession>A0AAU9MA13</accession>
<dbReference type="AlphaFoldDB" id="A0AAU9MA13"/>
<sequence length="80" mass="9169">MDEVDLSSPLQPLINNNKIAALNFPNFVNLMILLISFLERSSSTSSPSFRKFYKRNRDHWVSKSYLNLQGSLVDFGLKFG</sequence>
<reference evidence="1 3" key="1">
    <citation type="submission" date="2022-01" db="EMBL/GenBank/DDBJ databases">
        <authorList>
            <person name="Xiong W."/>
            <person name="Schranz E."/>
        </authorList>
    </citation>
    <scope>NUCLEOTIDE SEQUENCE [LARGE SCALE GENOMIC DNA]</scope>
</reference>
<evidence type="ECO:0000313" key="2">
    <source>
        <dbReference type="EMBL" id="CAH1417690.1"/>
    </source>
</evidence>
<gene>
    <name evidence="1" type="ORF">LVIROSA_LOCUS5350</name>
    <name evidence="2" type="ORF">LVIROSA_LOCUS5352</name>
</gene>
<dbReference type="Proteomes" id="UP001157418">
    <property type="component" value="Unassembled WGS sequence"/>
</dbReference>
<keyword evidence="3" id="KW-1185">Reference proteome</keyword>
<dbReference type="EMBL" id="CAKMRJ010000113">
    <property type="protein sequence ID" value="CAH1417688.1"/>
    <property type="molecule type" value="Genomic_DNA"/>
</dbReference>
<protein>
    <submittedName>
        <fullName evidence="1">Uncharacterized protein</fullName>
    </submittedName>
</protein>
<name>A0AAU9MA13_9ASTR</name>